<evidence type="ECO:0000313" key="3">
    <source>
        <dbReference type="EMBL" id="GGC19378.1"/>
    </source>
</evidence>
<sequence>MKRTLIAAAVLSTMAATSAYAEGCTAGCDPAELFTATNVYTDIGEFGFITLRGHVDVSSSSGATVNNTQNVNIGGVDMKTPPQSYTSGKVTTTIDTTKSWFNGSGGGSNFAVHASYSAGSFAEGSQEQSAAAYAQGQSFSESSGFKQGYQASYAGGNHLNTHNSANGYLAAGFIAGIGGGNGVIFGGVAAGFAAALNTHSSDNYGGYFAEQSSGHQSAWGQEHSSGYFAQAAEQSASGYYKASHVSASANAWGWSAHDSISAGTVNVYGSITEHINTEKPTVMSASIGDGALKGANGNIGVNMATGVDNAQSNDAALSNMDVGPVFGTAQIYSTQASTGKAKIGDFNFTASVGADVLKGAMGNIGVNVASGVGNVQNNSLAASATTDSSSGGMGWGHNKGGKDGGEVIATDQNCQTADAGVKGNFTGSSMLGSGALAGANGNIGVNIASGVGNLQHNGLAVASVSHQ</sequence>
<evidence type="ECO:0000313" key="4">
    <source>
        <dbReference type="Proteomes" id="UP000602004"/>
    </source>
</evidence>
<reference evidence="4" key="1">
    <citation type="journal article" date="2019" name="Int. J. Syst. Evol. Microbiol.">
        <title>The Global Catalogue of Microorganisms (GCM) 10K type strain sequencing project: providing services to taxonomists for standard genome sequencing and annotation.</title>
        <authorList>
            <consortium name="The Broad Institute Genomics Platform"/>
            <consortium name="The Broad Institute Genome Sequencing Center for Infectious Disease"/>
            <person name="Wu L."/>
            <person name="Ma J."/>
        </authorList>
    </citation>
    <scope>NUCLEOTIDE SEQUENCE [LARGE SCALE GENOMIC DNA]</scope>
    <source>
        <strain evidence="4">CGMCC 1.15103</strain>
    </source>
</reference>
<accession>A0ABQ1L4F6</accession>
<feature type="chain" id="PRO_5045598942" description="Cell surface protein" evidence="2">
    <location>
        <begin position="22"/>
        <end position="467"/>
    </location>
</feature>
<protein>
    <recommendedName>
        <fullName evidence="5">Cell surface protein</fullName>
    </recommendedName>
</protein>
<feature type="region of interest" description="Disordered" evidence="1">
    <location>
        <begin position="382"/>
        <end position="405"/>
    </location>
</feature>
<name>A0ABQ1L4F6_9BURK</name>
<proteinExistence type="predicted"/>
<keyword evidence="4" id="KW-1185">Reference proteome</keyword>
<dbReference type="RefSeq" id="WP_115780667.1">
    <property type="nucleotide sequence ID" value="NZ_BMHL01000001.1"/>
</dbReference>
<evidence type="ECO:0000256" key="2">
    <source>
        <dbReference type="SAM" id="SignalP"/>
    </source>
</evidence>
<evidence type="ECO:0000256" key="1">
    <source>
        <dbReference type="SAM" id="MobiDB-lite"/>
    </source>
</evidence>
<comment type="caution">
    <text evidence="3">The sequence shown here is derived from an EMBL/GenBank/DDBJ whole genome shotgun (WGS) entry which is preliminary data.</text>
</comment>
<keyword evidence="2" id="KW-0732">Signal</keyword>
<organism evidence="3 4">
    <name type="scientific">Paraburkholderia caffeinilytica</name>
    <dbReference type="NCBI Taxonomy" id="1761016"/>
    <lineage>
        <taxon>Bacteria</taxon>
        <taxon>Pseudomonadati</taxon>
        <taxon>Pseudomonadota</taxon>
        <taxon>Betaproteobacteria</taxon>
        <taxon>Burkholderiales</taxon>
        <taxon>Burkholderiaceae</taxon>
        <taxon>Paraburkholderia</taxon>
    </lineage>
</organism>
<feature type="signal peptide" evidence="2">
    <location>
        <begin position="1"/>
        <end position="21"/>
    </location>
</feature>
<dbReference type="EMBL" id="BMHL01000001">
    <property type="protein sequence ID" value="GGC19378.1"/>
    <property type="molecule type" value="Genomic_DNA"/>
</dbReference>
<dbReference type="Proteomes" id="UP000602004">
    <property type="component" value="Unassembled WGS sequence"/>
</dbReference>
<evidence type="ECO:0008006" key="5">
    <source>
        <dbReference type="Google" id="ProtNLM"/>
    </source>
</evidence>
<gene>
    <name evidence="3" type="ORF">GCM10011400_02190</name>
</gene>